<keyword evidence="11" id="KW-1185">Reference proteome</keyword>
<evidence type="ECO:0000256" key="6">
    <source>
        <dbReference type="ARBA" id="ARBA00022801"/>
    </source>
</evidence>
<protein>
    <recommendedName>
        <fullName evidence="3 7">Ribonuclease</fullName>
        <ecNumber evidence="7">3.1.27.-</ecNumber>
    </recommendedName>
</protein>
<keyword evidence="4 7" id="KW-0964">Secreted</keyword>
<dbReference type="GO" id="GO:0004521">
    <property type="term" value="F:RNA endonuclease activity"/>
    <property type="evidence" value="ECO:0007669"/>
    <property type="project" value="UniProtKB-UniRule"/>
</dbReference>
<feature type="active site" description="Proton donor" evidence="8">
    <location>
        <position position="148"/>
    </location>
</feature>
<dbReference type="EC" id="3.1.27.-" evidence="7"/>
<reference evidence="10 11" key="1">
    <citation type="journal article" date="2013" name="Syst. Appl. Microbiol.">
        <title>Phylogenetic position and virulence apparatus of the pear flower necrosis pathogen Erwinia piriflorinigrans CFBP 5888T as assessed by comparative genomics.</title>
        <authorList>
            <person name="Smits T.H."/>
            <person name="Rezzonico F."/>
            <person name="Lopez M.M."/>
            <person name="Blom J."/>
            <person name="Goesmann A."/>
            <person name="Frey J.E."/>
            <person name="Duffy B."/>
        </authorList>
    </citation>
    <scope>NUCLEOTIDE SEQUENCE [LARGE SCALE GENOMIC DNA]</scope>
    <source>
        <strain evidence="11">CFBP5888</strain>
    </source>
</reference>
<dbReference type="Proteomes" id="UP000018217">
    <property type="component" value="Unassembled WGS sequence"/>
</dbReference>
<evidence type="ECO:0000256" key="4">
    <source>
        <dbReference type="ARBA" id="ARBA00022525"/>
    </source>
</evidence>
<keyword evidence="6 7" id="KW-0378">Hydrolase</keyword>
<sequence>MNKKLIIAAILVIIASYAGLHKQGPHTAPANSQQTQTGAVRAESRDISVLTQQRRVADYLQQHQQLPDYYIHKGEARRQGWDPAKGNLCSVLPGRAIGGDRFSNREGGLPDKSGRRWFEADVNYQCGRRGTDRMLYSNDGLIFVTKDHYRHFEQVK</sequence>
<evidence type="ECO:0000313" key="10">
    <source>
        <dbReference type="EMBL" id="CCG87291.1"/>
    </source>
</evidence>
<accession>V5Z8C6</accession>
<keyword evidence="5 7" id="KW-0540">Nuclease</keyword>
<gene>
    <name evidence="10" type="ORF">EPIR_1926</name>
</gene>
<dbReference type="PIRSF" id="PIRSF001013">
    <property type="entry name" value="Barnase"/>
    <property type="match status" value="1"/>
</dbReference>
<feature type="active site" description="Proton acceptor" evidence="8">
    <location>
        <position position="119"/>
    </location>
</feature>
<dbReference type="InterPro" id="IPR001887">
    <property type="entry name" value="Barnase"/>
</dbReference>
<keyword evidence="7" id="KW-0732">Signal</keyword>
<evidence type="ECO:0000256" key="2">
    <source>
        <dbReference type="ARBA" id="ARBA00009006"/>
    </source>
</evidence>
<dbReference type="GO" id="GO:0016787">
    <property type="term" value="F:hydrolase activity"/>
    <property type="evidence" value="ECO:0007669"/>
    <property type="project" value="UniProtKB-KW"/>
</dbReference>
<name>V5Z8C6_9GAMM</name>
<evidence type="ECO:0000256" key="3">
    <source>
        <dbReference type="ARBA" id="ARBA00022214"/>
    </source>
</evidence>
<feature type="signal peptide" evidence="7">
    <location>
        <begin position="1"/>
        <end position="18"/>
    </location>
</feature>
<feature type="chain" id="PRO_5008815533" description="Ribonuclease" evidence="7">
    <location>
        <begin position="19"/>
        <end position="156"/>
    </location>
</feature>
<evidence type="ECO:0000256" key="7">
    <source>
        <dbReference type="PIRNR" id="PIRNR001013"/>
    </source>
</evidence>
<dbReference type="InterPro" id="IPR053753">
    <property type="entry name" value="RNase_N1/T1-like_sf"/>
</dbReference>
<evidence type="ECO:0000256" key="5">
    <source>
        <dbReference type="ARBA" id="ARBA00022722"/>
    </source>
</evidence>
<evidence type="ECO:0000256" key="1">
    <source>
        <dbReference type="ARBA" id="ARBA00004613"/>
    </source>
</evidence>
<dbReference type="Gene3D" id="3.40.20.20">
    <property type="match status" value="2"/>
</dbReference>
<evidence type="ECO:0000313" key="11">
    <source>
        <dbReference type="Proteomes" id="UP000018217"/>
    </source>
</evidence>
<dbReference type="InterPro" id="IPR016191">
    <property type="entry name" value="Ribonuclease/ribotoxin"/>
</dbReference>
<dbReference type="EMBL" id="CAHS01000015">
    <property type="protein sequence ID" value="CCG87291.1"/>
    <property type="molecule type" value="Genomic_DNA"/>
</dbReference>
<comment type="caution">
    <text evidence="10">The sequence shown here is derived from an EMBL/GenBank/DDBJ whole genome shotgun (WGS) entry which is preliminary data.</text>
</comment>
<feature type="region of interest" description="Disordered" evidence="9">
    <location>
        <begin position="23"/>
        <end position="44"/>
    </location>
</feature>
<keyword evidence="7" id="KW-0255">Endonuclease</keyword>
<dbReference type="SUPFAM" id="SSF53933">
    <property type="entry name" value="Microbial ribonucleases"/>
    <property type="match status" value="1"/>
</dbReference>
<comment type="similarity">
    <text evidence="2 7">Belongs to the ribonuclease N1/T1 family.</text>
</comment>
<dbReference type="RefSeq" id="WP_023655082.1">
    <property type="nucleotide sequence ID" value="NZ_CAHS01000015.1"/>
</dbReference>
<organism evidence="10 11">
    <name type="scientific">Erwinia piriflorinigrans CFBP 5888</name>
    <dbReference type="NCBI Taxonomy" id="1161919"/>
    <lineage>
        <taxon>Bacteria</taxon>
        <taxon>Pseudomonadati</taxon>
        <taxon>Pseudomonadota</taxon>
        <taxon>Gammaproteobacteria</taxon>
        <taxon>Enterobacterales</taxon>
        <taxon>Erwiniaceae</taxon>
        <taxon>Erwinia</taxon>
    </lineage>
</organism>
<feature type="compositionally biased region" description="Polar residues" evidence="9">
    <location>
        <begin position="29"/>
        <end position="38"/>
    </location>
</feature>
<dbReference type="STRING" id="1161919.EPIR_1926"/>
<dbReference type="OrthoDB" id="5326845at2"/>
<dbReference type="GO" id="GO:0005576">
    <property type="term" value="C:extracellular region"/>
    <property type="evidence" value="ECO:0007669"/>
    <property type="project" value="UniProtKB-SubCell"/>
</dbReference>
<proteinExistence type="inferred from homology"/>
<dbReference type="GO" id="GO:0003723">
    <property type="term" value="F:RNA binding"/>
    <property type="evidence" value="ECO:0007669"/>
    <property type="project" value="UniProtKB-UniRule"/>
</dbReference>
<comment type="subcellular location">
    <subcellularLocation>
        <location evidence="1 7">Secreted</location>
    </subcellularLocation>
</comment>
<dbReference type="AlphaFoldDB" id="V5Z8C6"/>
<dbReference type="Pfam" id="PF00545">
    <property type="entry name" value="Ribonuclease"/>
    <property type="match status" value="1"/>
</dbReference>
<evidence type="ECO:0000256" key="8">
    <source>
        <dbReference type="PIRSR" id="PIRSR001013-1"/>
    </source>
</evidence>
<dbReference type="InterPro" id="IPR000026">
    <property type="entry name" value="N1-like"/>
</dbReference>
<dbReference type="PRINTS" id="PR00117">
    <property type="entry name" value="BARNASE"/>
</dbReference>
<evidence type="ECO:0000256" key="9">
    <source>
        <dbReference type="SAM" id="MobiDB-lite"/>
    </source>
</evidence>